<dbReference type="EMBL" id="QXFZ01001744">
    <property type="protein sequence ID" value="KAE9085640.1"/>
    <property type="molecule type" value="Genomic_DNA"/>
</dbReference>
<dbReference type="EMBL" id="QXGF01001779">
    <property type="protein sequence ID" value="KAE8927853.1"/>
    <property type="molecule type" value="Genomic_DNA"/>
</dbReference>
<evidence type="ECO:0000313" key="2">
    <source>
        <dbReference type="EMBL" id="KAE8986692.1"/>
    </source>
</evidence>
<evidence type="ECO:0000313" key="13">
    <source>
        <dbReference type="Proteomes" id="UP000440732"/>
    </source>
</evidence>
<evidence type="ECO:0000313" key="3">
    <source>
        <dbReference type="EMBL" id="KAE9085640.1"/>
    </source>
</evidence>
<evidence type="ECO:0000313" key="11">
    <source>
        <dbReference type="Proteomes" id="UP000437068"/>
    </source>
</evidence>
<dbReference type="EMBL" id="QXGD01001769">
    <property type="protein sequence ID" value="KAE9199459.1"/>
    <property type="molecule type" value="Genomic_DNA"/>
</dbReference>
<keyword evidence="10" id="KW-1185">Reference proteome</keyword>
<evidence type="ECO:0000313" key="10">
    <source>
        <dbReference type="Proteomes" id="UP000433483"/>
    </source>
</evidence>
<evidence type="ECO:0000313" key="7">
    <source>
        <dbReference type="EMBL" id="KAE9199459.1"/>
    </source>
</evidence>
<gene>
    <name evidence="8" type="ORF">PF001_g20102</name>
    <name evidence="7" type="ORF">PF002_g22141</name>
    <name evidence="6" type="ORF">PF005_g21027</name>
    <name evidence="5" type="ORF">PF006_g20019</name>
    <name evidence="3" type="ORF">PF007_g21065</name>
    <name evidence="1" type="ORF">PF009_g21985</name>
    <name evidence="4" type="ORF">PF010_g20379</name>
    <name evidence="2" type="ORF">PF011_g19882</name>
</gene>
<dbReference type="EMBL" id="QXGE01001701">
    <property type="protein sequence ID" value="KAE9289301.1"/>
    <property type="molecule type" value="Genomic_DNA"/>
</dbReference>
<dbReference type="EMBL" id="QXFW01001721">
    <property type="protein sequence ID" value="KAE8986692.1"/>
    <property type="molecule type" value="Genomic_DNA"/>
</dbReference>
<name>A0A6A3WJ22_9STRA</name>
<dbReference type="EMBL" id="QXGA01001714">
    <property type="protein sequence ID" value="KAE9112248.1"/>
    <property type="molecule type" value="Genomic_DNA"/>
</dbReference>
<dbReference type="Proteomes" id="UP000460718">
    <property type="component" value="Unassembled WGS sequence"/>
</dbReference>
<dbReference type="Proteomes" id="UP000488956">
    <property type="component" value="Unassembled WGS sequence"/>
</dbReference>
<protein>
    <submittedName>
        <fullName evidence="6">Uncharacterized protein</fullName>
    </submittedName>
</protein>
<dbReference type="Proteomes" id="UP000437068">
    <property type="component" value="Unassembled WGS sequence"/>
</dbReference>
<dbReference type="AlphaFoldDB" id="A0A6A3WJ22"/>
<dbReference type="Proteomes" id="UP000441208">
    <property type="component" value="Unassembled WGS sequence"/>
</dbReference>
<evidence type="ECO:0000313" key="4">
    <source>
        <dbReference type="EMBL" id="KAE9085645.1"/>
    </source>
</evidence>
<dbReference type="Proteomes" id="UP000433483">
    <property type="component" value="Unassembled WGS sequence"/>
</dbReference>
<dbReference type="OrthoDB" id="10402395at2759"/>
<accession>A0A6A3WJ22</accession>
<sequence length="126" mass="14174">MKPNLLSRWRRSIFRLSNQNQGSMMMGKVLGSATKYCMFSNTNQWEFNSLDDTQGLNSTCLVLNYVDQCMSQGATRVDHGWVYLRLDIVITGHVGVTVETLSMSVDALLLPMDGVLMSSTDFRARV</sequence>
<evidence type="ECO:0000313" key="1">
    <source>
        <dbReference type="EMBL" id="KAE8927853.1"/>
    </source>
</evidence>
<dbReference type="Proteomes" id="UP000429523">
    <property type="component" value="Unassembled WGS sequence"/>
</dbReference>
<reference evidence="9 10" key="1">
    <citation type="submission" date="2018-08" db="EMBL/GenBank/DDBJ databases">
        <title>Genomic investigation of the strawberry pathogen Phytophthora fragariae indicates pathogenicity is determined by transcriptional variation in three key races.</title>
        <authorList>
            <person name="Adams T.M."/>
            <person name="Armitage A.D."/>
            <person name="Sobczyk M.K."/>
            <person name="Bates H.J."/>
            <person name="Dunwell J.M."/>
            <person name="Nellist C.F."/>
            <person name="Harrison R.J."/>
        </authorList>
    </citation>
    <scope>NUCLEOTIDE SEQUENCE [LARGE SCALE GENOMIC DNA]</scope>
    <source>
        <strain evidence="8 11">A4</strain>
        <strain evidence="7 12">BC-1</strain>
        <strain evidence="6 10">NOV-27</strain>
        <strain evidence="5 13">NOV-5</strain>
        <strain evidence="3 14">NOV-71</strain>
        <strain evidence="1 9">NOV-9</strain>
        <strain evidence="4 16">ONT-3</strain>
        <strain evidence="2 15">SCRP245</strain>
    </source>
</reference>
<evidence type="ECO:0000313" key="12">
    <source>
        <dbReference type="Proteomes" id="UP000440367"/>
    </source>
</evidence>
<evidence type="ECO:0000313" key="15">
    <source>
        <dbReference type="Proteomes" id="UP000460718"/>
    </source>
</evidence>
<evidence type="ECO:0000313" key="14">
    <source>
        <dbReference type="Proteomes" id="UP000441208"/>
    </source>
</evidence>
<evidence type="ECO:0000313" key="9">
    <source>
        <dbReference type="Proteomes" id="UP000429523"/>
    </source>
</evidence>
<dbReference type="Proteomes" id="UP000440732">
    <property type="component" value="Unassembled WGS sequence"/>
</dbReference>
<evidence type="ECO:0000313" key="5">
    <source>
        <dbReference type="EMBL" id="KAE9112248.1"/>
    </source>
</evidence>
<dbReference type="EMBL" id="QXGB01001754">
    <property type="protein sequence ID" value="KAE9185999.1"/>
    <property type="molecule type" value="Genomic_DNA"/>
</dbReference>
<proteinExistence type="predicted"/>
<evidence type="ECO:0000313" key="16">
    <source>
        <dbReference type="Proteomes" id="UP000488956"/>
    </source>
</evidence>
<evidence type="ECO:0000313" key="8">
    <source>
        <dbReference type="EMBL" id="KAE9289301.1"/>
    </source>
</evidence>
<organism evidence="6 10">
    <name type="scientific">Phytophthora fragariae</name>
    <dbReference type="NCBI Taxonomy" id="53985"/>
    <lineage>
        <taxon>Eukaryota</taxon>
        <taxon>Sar</taxon>
        <taxon>Stramenopiles</taxon>
        <taxon>Oomycota</taxon>
        <taxon>Peronosporomycetes</taxon>
        <taxon>Peronosporales</taxon>
        <taxon>Peronosporaceae</taxon>
        <taxon>Phytophthora</taxon>
    </lineage>
</organism>
<dbReference type="EMBL" id="QXFX01001729">
    <property type="protein sequence ID" value="KAE9085645.1"/>
    <property type="molecule type" value="Genomic_DNA"/>
</dbReference>
<evidence type="ECO:0000313" key="6">
    <source>
        <dbReference type="EMBL" id="KAE9185999.1"/>
    </source>
</evidence>
<comment type="caution">
    <text evidence="6">The sequence shown here is derived from an EMBL/GenBank/DDBJ whole genome shotgun (WGS) entry which is preliminary data.</text>
</comment>
<dbReference type="Proteomes" id="UP000440367">
    <property type="component" value="Unassembled WGS sequence"/>
</dbReference>